<keyword evidence="4 7" id="KW-0472">Membrane</keyword>
<keyword evidence="10" id="KW-1185">Reference proteome</keyword>
<feature type="compositionally biased region" description="Polar residues" evidence="6">
    <location>
        <begin position="1"/>
        <end position="12"/>
    </location>
</feature>
<dbReference type="Proteomes" id="UP001501803">
    <property type="component" value="Unassembled WGS sequence"/>
</dbReference>
<feature type="domain" description="Peptidase S26" evidence="8">
    <location>
        <begin position="42"/>
        <end position="111"/>
    </location>
</feature>
<sequence length="168" mass="17432">MTPRTPSAHSTNPAQPQHMAAPHPELGPALLRGALIGLSLFLLVVVAAAVVVPRAIGAVPMPVLTGSMAPTFSAGDLIVVQTVAPEDLSVGDIVTFRPQGDDLTPLTHRVVKITRADGRVQSLTTQGDTDASADAPIVPGQVLGRYLYRMPGLGFVAQLTPTESADSK</sequence>
<evidence type="ECO:0000313" key="10">
    <source>
        <dbReference type="Proteomes" id="UP001501803"/>
    </source>
</evidence>
<dbReference type="InterPro" id="IPR001733">
    <property type="entry name" value="Peptidase_S26B"/>
</dbReference>
<name>A0ABP7KUG1_9MICO</name>
<proteinExistence type="predicted"/>
<accession>A0ABP7KUG1</accession>
<keyword evidence="2 7" id="KW-0812">Transmembrane</keyword>
<comment type="caution">
    <text evidence="9">The sequence shown here is derived from an EMBL/GenBank/DDBJ whole genome shotgun (WGS) entry which is preliminary data.</text>
</comment>
<dbReference type="CDD" id="cd06530">
    <property type="entry name" value="S26_SPase_I"/>
    <property type="match status" value="1"/>
</dbReference>
<dbReference type="InterPro" id="IPR019533">
    <property type="entry name" value="Peptidase_S26"/>
</dbReference>
<protein>
    <recommendedName>
        <fullName evidence="5">Signal peptidase I</fullName>
        <ecNumber evidence="5">3.4.21.89</ecNumber>
    </recommendedName>
</protein>
<dbReference type="PRINTS" id="PR00728">
    <property type="entry name" value="SIGNALPTASE"/>
</dbReference>
<evidence type="ECO:0000256" key="7">
    <source>
        <dbReference type="SAM" id="Phobius"/>
    </source>
</evidence>
<dbReference type="EMBL" id="BAABCN010000010">
    <property type="protein sequence ID" value="GAA3887571.1"/>
    <property type="molecule type" value="Genomic_DNA"/>
</dbReference>
<dbReference type="Gene3D" id="2.10.109.10">
    <property type="entry name" value="Umud Fragment, subunit A"/>
    <property type="match status" value="1"/>
</dbReference>
<evidence type="ECO:0000256" key="2">
    <source>
        <dbReference type="ARBA" id="ARBA00022692"/>
    </source>
</evidence>
<evidence type="ECO:0000313" key="9">
    <source>
        <dbReference type="EMBL" id="GAA3887571.1"/>
    </source>
</evidence>
<evidence type="ECO:0000256" key="5">
    <source>
        <dbReference type="NCBIfam" id="TIGR02228"/>
    </source>
</evidence>
<evidence type="ECO:0000256" key="1">
    <source>
        <dbReference type="ARBA" id="ARBA00004370"/>
    </source>
</evidence>
<evidence type="ECO:0000256" key="3">
    <source>
        <dbReference type="ARBA" id="ARBA00022989"/>
    </source>
</evidence>
<evidence type="ECO:0000259" key="8">
    <source>
        <dbReference type="Pfam" id="PF10502"/>
    </source>
</evidence>
<evidence type="ECO:0000256" key="6">
    <source>
        <dbReference type="SAM" id="MobiDB-lite"/>
    </source>
</evidence>
<dbReference type="NCBIfam" id="TIGR02228">
    <property type="entry name" value="sigpep_I_arch"/>
    <property type="match status" value="1"/>
</dbReference>
<dbReference type="Pfam" id="PF10502">
    <property type="entry name" value="Peptidase_S26"/>
    <property type="match status" value="1"/>
</dbReference>
<reference evidence="10" key="1">
    <citation type="journal article" date="2019" name="Int. J. Syst. Evol. Microbiol.">
        <title>The Global Catalogue of Microorganisms (GCM) 10K type strain sequencing project: providing services to taxonomists for standard genome sequencing and annotation.</title>
        <authorList>
            <consortium name="The Broad Institute Genomics Platform"/>
            <consortium name="The Broad Institute Genome Sequencing Center for Infectious Disease"/>
            <person name="Wu L."/>
            <person name="Ma J."/>
        </authorList>
    </citation>
    <scope>NUCLEOTIDE SEQUENCE [LARGE SCALE GENOMIC DNA]</scope>
    <source>
        <strain evidence="10">JCM 17021</strain>
    </source>
</reference>
<dbReference type="SUPFAM" id="SSF51306">
    <property type="entry name" value="LexA/Signal peptidase"/>
    <property type="match status" value="1"/>
</dbReference>
<dbReference type="PANTHER" id="PTHR10806">
    <property type="entry name" value="SIGNAL PEPTIDASE COMPLEX CATALYTIC SUBUNIT SEC11"/>
    <property type="match status" value="1"/>
</dbReference>
<organism evidence="9 10">
    <name type="scientific">Leifsonia kafniensis</name>
    <dbReference type="NCBI Taxonomy" id="475957"/>
    <lineage>
        <taxon>Bacteria</taxon>
        <taxon>Bacillati</taxon>
        <taxon>Actinomycetota</taxon>
        <taxon>Actinomycetes</taxon>
        <taxon>Micrococcales</taxon>
        <taxon>Microbacteriaceae</taxon>
        <taxon>Leifsonia</taxon>
    </lineage>
</organism>
<evidence type="ECO:0000256" key="4">
    <source>
        <dbReference type="ARBA" id="ARBA00023136"/>
    </source>
</evidence>
<gene>
    <name evidence="9" type="ORF">GCM10022381_32020</name>
</gene>
<feature type="compositionally biased region" description="Low complexity" evidence="6">
    <location>
        <begin position="13"/>
        <end position="23"/>
    </location>
</feature>
<keyword evidence="3 7" id="KW-1133">Transmembrane helix</keyword>
<dbReference type="EC" id="3.4.21.89" evidence="5"/>
<feature type="transmembrane region" description="Helical" evidence="7">
    <location>
        <begin position="29"/>
        <end position="52"/>
    </location>
</feature>
<feature type="region of interest" description="Disordered" evidence="6">
    <location>
        <begin position="1"/>
        <end position="23"/>
    </location>
</feature>
<dbReference type="PANTHER" id="PTHR10806:SF6">
    <property type="entry name" value="SIGNAL PEPTIDASE COMPLEX CATALYTIC SUBUNIT SEC11"/>
    <property type="match status" value="1"/>
</dbReference>
<dbReference type="InterPro" id="IPR036286">
    <property type="entry name" value="LexA/Signal_pep-like_sf"/>
</dbReference>
<comment type="subcellular location">
    <subcellularLocation>
        <location evidence="1">Membrane</location>
    </subcellularLocation>
</comment>